<dbReference type="Gene3D" id="3.40.50.720">
    <property type="entry name" value="NAD(P)-binding Rossmann-like Domain"/>
    <property type="match status" value="1"/>
</dbReference>
<dbReference type="RefSeq" id="XP_012937753.1">
    <property type="nucleotide sequence ID" value="XM_013082299.2"/>
</dbReference>
<dbReference type="PANTHER" id="PTHR43377">
    <property type="entry name" value="BILIVERDIN REDUCTASE A"/>
    <property type="match status" value="1"/>
</dbReference>
<feature type="domain" description="Gfo/Idh/MocA-like oxidoreductase N-terminal" evidence="1">
    <location>
        <begin position="8"/>
        <end position="117"/>
    </location>
</feature>
<dbReference type="InterPro" id="IPR036291">
    <property type="entry name" value="NAD(P)-bd_dom_sf"/>
</dbReference>
<evidence type="ECO:0000313" key="2">
    <source>
        <dbReference type="Proteomes" id="UP000694888"/>
    </source>
</evidence>
<sequence>MSPPAQEIGVVVVGLGMAGKFRARDLRKENCALRLRGVVSRRPIEMEGIRSYTLEEALSDKDVQAVIISTEPAWHEEYSRRALESGKHVLVEYPVALTSDKARELYNIAEQKGLVLHEENVALLTEKFLAVKKKAAVSPIKSVTFSLKGVKNTWLGNFEQSGLPFVCGVSGIQVLISLFGNLAVTGGSLDSQDDGFAAVANMETAGGGSVSYTLTRFVNMKREKHEVYTFEDGEVLDTDTIATDPNKTGLFEQDMLLFNGEIQDGKIPEDRKNLSIYGLEVAEKIHSYF</sequence>
<name>A0ABM0ZZI9_APLCA</name>
<reference evidence="3 4" key="1">
    <citation type="submission" date="2025-05" db="UniProtKB">
        <authorList>
            <consortium name="RefSeq"/>
        </authorList>
    </citation>
    <scope>IDENTIFICATION</scope>
</reference>
<dbReference type="PANTHER" id="PTHR43377:SF1">
    <property type="entry name" value="BILIVERDIN REDUCTASE A"/>
    <property type="match status" value="1"/>
</dbReference>
<dbReference type="Gene3D" id="3.30.360.10">
    <property type="entry name" value="Dihydrodipicolinate Reductase, domain 2"/>
    <property type="match status" value="1"/>
</dbReference>
<accession>A0ABM0ZZI9</accession>
<dbReference type="SUPFAM" id="SSF51735">
    <property type="entry name" value="NAD(P)-binding Rossmann-fold domains"/>
    <property type="match status" value="1"/>
</dbReference>
<dbReference type="Pfam" id="PF01408">
    <property type="entry name" value="GFO_IDH_MocA"/>
    <property type="match status" value="1"/>
</dbReference>
<dbReference type="RefSeq" id="XP_012937751.1">
    <property type="nucleotide sequence ID" value="XM_013082297.2"/>
</dbReference>
<evidence type="ECO:0000313" key="3">
    <source>
        <dbReference type="RefSeq" id="XP_012937751.1"/>
    </source>
</evidence>
<dbReference type="InterPro" id="IPR051450">
    <property type="entry name" value="Gfo/Idh/MocA_Oxidoreductases"/>
</dbReference>
<protein>
    <submittedName>
        <fullName evidence="3 4">Biliverdin reductase A</fullName>
    </submittedName>
</protein>
<evidence type="ECO:0000313" key="5">
    <source>
        <dbReference type="RefSeq" id="XP_012937753.1"/>
    </source>
</evidence>
<dbReference type="GeneID" id="101856021"/>
<dbReference type="InterPro" id="IPR000683">
    <property type="entry name" value="Gfo/Idh/MocA-like_OxRdtase_N"/>
</dbReference>
<evidence type="ECO:0000313" key="4">
    <source>
        <dbReference type="RefSeq" id="XP_012937752.1"/>
    </source>
</evidence>
<keyword evidence="2" id="KW-1185">Reference proteome</keyword>
<organism evidence="2 3">
    <name type="scientific">Aplysia californica</name>
    <name type="common">California sea hare</name>
    <dbReference type="NCBI Taxonomy" id="6500"/>
    <lineage>
        <taxon>Eukaryota</taxon>
        <taxon>Metazoa</taxon>
        <taxon>Spiralia</taxon>
        <taxon>Lophotrochozoa</taxon>
        <taxon>Mollusca</taxon>
        <taxon>Gastropoda</taxon>
        <taxon>Heterobranchia</taxon>
        <taxon>Euthyneura</taxon>
        <taxon>Tectipleura</taxon>
        <taxon>Aplysiida</taxon>
        <taxon>Aplysioidea</taxon>
        <taxon>Aplysiidae</taxon>
        <taxon>Aplysia</taxon>
    </lineage>
</organism>
<proteinExistence type="predicted"/>
<dbReference type="RefSeq" id="XP_012937752.1">
    <property type="nucleotide sequence ID" value="XM_013082298.2"/>
</dbReference>
<evidence type="ECO:0000259" key="1">
    <source>
        <dbReference type="Pfam" id="PF01408"/>
    </source>
</evidence>
<dbReference type="Proteomes" id="UP000694888">
    <property type="component" value="Unplaced"/>
</dbReference>
<gene>
    <name evidence="3 4 5" type="primary">LOC101856021</name>
</gene>